<organism evidence="4 5">
    <name type="scientific">Marinobacterium mangrovicola</name>
    <dbReference type="NCBI Taxonomy" id="1476959"/>
    <lineage>
        <taxon>Bacteria</taxon>
        <taxon>Pseudomonadati</taxon>
        <taxon>Pseudomonadota</taxon>
        <taxon>Gammaproteobacteria</taxon>
        <taxon>Oceanospirillales</taxon>
        <taxon>Oceanospirillaceae</taxon>
        <taxon>Marinobacterium</taxon>
    </lineage>
</organism>
<evidence type="ECO:0000313" key="4">
    <source>
        <dbReference type="EMBL" id="TCK03075.1"/>
    </source>
</evidence>
<gene>
    <name evidence="4" type="ORF">CLV83_4134</name>
</gene>
<dbReference type="Pfam" id="PF00156">
    <property type="entry name" value="Pribosyltran"/>
    <property type="match status" value="1"/>
</dbReference>
<dbReference type="InterPro" id="IPR029057">
    <property type="entry name" value="PRTase-like"/>
</dbReference>
<dbReference type="PANTHER" id="PTHR47505">
    <property type="entry name" value="DNA UTILIZATION PROTEIN YHGH"/>
    <property type="match status" value="1"/>
</dbReference>
<dbReference type="InterPro" id="IPR000836">
    <property type="entry name" value="PRTase_dom"/>
</dbReference>
<evidence type="ECO:0000313" key="5">
    <source>
        <dbReference type="Proteomes" id="UP000294546"/>
    </source>
</evidence>
<keyword evidence="5" id="KW-1185">Reference proteome</keyword>
<reference evidence="4 5" key="1">
    <citation type="submission" date="2019-03" db="EMBL/GenBank/DDBJ databases">
        <title>Genomic Encyclopedia of Archaeal and Bacterial Type Strains, Phase II (KMG-II): from individual species to whole genera.</title>
        <authorList>
            <person name="Goeker M."/>
        </authorList>
    </citation>
    <scope>NUCLEOTIDE SEQUENCE [LARGE SCALE GENOMIC DNA]</scope>
    <source>
        <strain evidence="4 5">DSM 27697</strain>
    </source>
</reference>
<dbReference type="InterPro" id="IPR051910">
    <property type="entry name" value="ComF/GntX_DNA_util-trans"/>
</dbReference>
<dbReference type="OrthoDB" id="9793412at2"/>
<sequence>MKKPKVDFSLFFNQACFLCRAYPAVTGGLCEGCHGDLPWLISFCPRCAEPRPSHIPQDQPCGRCQKTPPHYDRVIAAFGYAFPLSQMIPGIKYHRRPALIGGLAATLSHLIEERSEHPPQLLLPVPMHPWQEMSRGFNQSALLAAELGKRLGIPVAHNRIKKVRRTIHQADLDRRSRATNLRGSFRVIGSIPERVAIVDDILTTGATANELAKCVKKAGAKEVEIWVLARTASN</sequence>
<dbReference type="Gene3D" id="3.40.50.2020">
    <property type="match status" value="1"/>
</dbReference>
<accession>A0A4R1G9A1</accession>
<evidence type="ECO:0000259" key="2">
    <source>
        <dbReference type="Pfam" id="PF00156"/>
    </source>
</evidence>
<protein>
    <submittedName>
        <fullName evidence="4">ComF family protein</fullName>
    </submittedName>
</protein>
<comment type="caution">
    <text evidence="4">The sequence shown here is derived from an EMBL/GenBank/DDBJ whole genome shotgun (WGS) entry which is preliminary data.</text>
</comment>
<dbReference type="Pfam" id="PF18912">
    <property type="entry name" value="DZR_2"/>
    <property type="match status" value="1"/>
</dbReference>
<feature type="domain" description="Double zinc ribbon" evidence="3">
    <location>
        <begin position="10"/>
        <end position="65"/>
    </location>
</feature>
<evidence type="ECO:0000256" key="1">
    <source>
        <dbReference type="ARBA" id="ARBA00008007"/>
    </source>
</evidence>
<dbReference type="Proteomes" id="UP000294546">
    <property type="component" value="Unassembled WGS sequence"/>
</dbReference>
<dbReference type="EMBL" id="SMFU01000013">
    <property type="protein sequence ID" value="TCK03075.1"/>
    <property type="molecule type" value="Genomic_DNA"/>
</dbReference>
<comment type="similarity">
    <text evidence="1">Belongs to the ComF/GntX family.</text>
</comment>
<dbReference type="InterPro" id="IPR044005">
    <property type="entry name" value="DZR_2"/>
</dbReference>
<name>A0A4R1G9A1_9GAMM</name>
<dbReference type="AlphaFoldDB" id="A0A4R1G9A1"/>
<evidence type="ECO:0000259" key="3">
    <source>
        <dbReference type="Pfam" id="PF18912"/>
    </source>
</evidence>
<feature type="domain" description="Phosphoribosyltransferase" evidence="2">
    <location>
        <begin position="187"/>
        <end position="231"/>
    </location>
</feature>
<proteinExistence type="inferred from homology"/>
<dbReference type="PANTHER" id="PTHR47505:SF1">
    <property type="entry name" value="DNA UTILIZATION PROTEIN YHGH"/>
    <property type="match status" value="1"/>
</dbReference>
<dbReference type="CDD" id="cd06223">
    <property type="entry name" value="PRTases_typeI"/>
    <property type="match status" value="1"/>
</dbReference>
<dbReference type="SUPFAM" id="SSF53271">
    <property type="entry name" value="PRTase-like"/>
    <property type="match status" value="1"/>
</dbReference>
<dbReference type="RefSeq" id="WP_132297122.1">
    <property type="nucleotide sequence ID" value="NZ_SMFU01000013.1"/>
</dbReference>